<name>T0IC72_9SPHN</name>
<dbReference type="Gene3D" id="1.10.357.10">
    <property type="entry name" value="Tetracycline Repressor, domain 2"/>
    <property type="match status" value="1"/>
</dbReference>
<dbReference type="AlphaFoldDB" id="T0IC72"/>
<dbReference type="InterPro" id="IPR050109">
    <property type="entry name" value="HTH-type_TetR-like_transc_reg"/>
</dbReference>
<evidence type="ECO:0000313" key="8">
    <source>
        <dbReference type="Proteomes" id="UP000015527"/>
    </source>
</evidence>
<evidence type="ECO:0000256" key="3">
    <source>
        <dbReference type="ARBA" id="ARBA00023163"/>
    </source>
</evidence>
<feature type="domain" description="HTH tetR-type" evidence="6">
    <location>
        <begin position="40"/>
        <end position="100"/>
    </location>
</feature>
<dbReference type="InterPro" id="IPR001647">
    <property type="entry name" value="HTH_TetR"/>
</dbReference>
<keyword evidence="8" id="KW-1185">Reference proteome</keyword>
<feature type="region of interest" description="Disordered" evidence="5">
    <location>
        <begin position="1"/>
        <end position="37"/>
    </location>
</feature>
<evidence type="ECO:0000256" key="5">
    <source>
        <dbReference type="SAM" id="MobiDB-lite"/>
    </source>
</evidence>
<keyword evidence="1" id="KW-0805">Transcription regulation</keyword>
<dbReference type="GO" id="GO:0003700">
    <property type="term" value="F:DNA-binding transcription factor activity"/>
    <property type="evidence" value="ECO:0007669"/>
    <property type="project" value="TreeGrafter"/>
</dbReference>
<sequence>MAARRGAPAIQAGHMTNTMDVPAGPGGQPRRTRRRNKGFEETHALLIDTAVRLMSDKGAEALSLSEVAREAGVNRTTVYYHFDSREALLAAVREWSAEQLAVAFAPSDTAESRMRFITRFVLDNPEVIALWTKEFLAPGKVAQRYPRWDALVEDLRAQFGSRKEAADIDTEAFATLLLTWVMIGPRVYRNSVRPDLSTEDSIERLMKTQIAMLRRIGVTLGR</sequence>
<keyword evidence="3" id="KW-0804">Transcription</keyword>
<dbReference type="PANTHER" id="PTHR30055:SF234">
    <property type="entry name" value="HTH-TYPE TRANSCRIPTIONAL REGULATOR BETI"/>
    <property type="match status" value="1"/>
</dbReference>
<dbReference type="PROSITE" id="PS50977">
    <property type="entry name" value="HTH_TETR_2"/>
    <property type="match status" value="1"/>
</dbReference>
<feature type="DNA-binding region" description="H-T-H motif" evidence="4">
    <location>
        <begin position="63"/>
        <end position="82"/>
    </location>
</feature>
<evidence type="ECO:0000256" key="2">
    <source>
        <dbReference type="ARBA" id="ARBA00023125"/>
    </source>
</evidence>
<dbReference type="InterPro" id="IPR009057">
    <property type="entry name" value="Homeodomain-like_sf"/>
</dbReference>
<dbReference type="Pfam" id="PF00440">
    <property type="entry name" value="TetR_N"/>
    <property type="match status" value="1"/>
</dbReference>
<gene>
    <name evidence="7" type="ORF">L284_23465</name>
</gene>
<proteinExistence type="predicted"/>
<dbReference type="PANTHER" id="PTHR30055">
    <property type="entry name" value="HTH-TYPE TRANSCRIPTIONAL REGULATOR RUTR"/>
    <property type="match status" value="1"/>
</dbReference>
<dbReference type="EMBL" id="ATHL01000156">
    <property type="protein sequence ID" value="EQB07209.1"/>
    <property type="molecule type" value="Genomic_DNA"/>
</dbReference>
<evidence type="ECO:0000313" key="7">
    <source>
        <dbReference type="EMBL" id="EQB07209.1"/>
    </source>
</evidence>
<evidence type="ECO:0000259" key="6">
    <source>
        <dbReference type="PROSITE" id="PS50977"/>
    </source>
</evidence>
<keyword evidence="2 4" id="KW-0238">DNA-binding</keyword>
<protein>
    <recommendedName>
        <fullName evidence="6">HTH tetR-type domain-containing protein</fullName>
    </recommendedName>
</protein>
<dbReference type="GO" id="GO:0000976">
    <property type="term" value="F:transcription cis-regulatory region binding"/>
    <property type="evidence" value="ECO:0007669"/>
    <property type="project" value="TreeGrafter"/>
</dbReference>
<accession>T0IC72</accession>
<evidence type="ECO:0000256" key="4">
    <source>
        <dbReference type="PROSITE-ProRule" id="PRU00335"/>
    </source>
</evidence>
<reference evidence="7 8" key="1">
    <citation type="journal article" date="2013" name="Genome Announc.">
        <title>Genome Sequence of Novosphingobium lindaniclasticum LE124T, Isolated from a Hexachlorocyclohexane Dumpsite.</title>
        <authorList>
            <person name="Saxena A."/>
            <person name="Nayyar N."/>
            <person name="Sangwan N."/>
            <person name="Kumari R."/>
            <person name="Khurana J.P."/>
            <person name="Lal R."/>
        </authorList>
    </citation>
    <scope>NUCLEOTIDE SEQUENCE [LARGE SCALE GENOMIC DNA]</scope>
    <source>
        <strain evidence="7 8">LE124</strain>
    </source>
</reference>
<dbReference type="Proteomes" id="UP000015527">
    <property type="component" value="Unassembled WGS sequence"/>
</dbReference>
<organism evidence="7 8">
    <name type="scientific">Novosphingobium lindaniclasticum LE124</name>
    <dbReference type="NCBI Taxonomy" id="1096930"/>
    <lineage>
        <taxon>Bacteria</taxon>
        <taxon>Pseudomonadati</taxon>
        <taxon>Pseudomonadota</taxon>
        <taxon>Alphaproteobacteria</taxon>
        <taxon>Sphingomonadales</taxon>
        <taxon>Sphingomonadaceae</taxon>
        <taxon>Novosphingobium</taxon>
    </lineage>
</organism>
<dbReference type="PRINTS" id="PR00455">
    <property type="entry name" value="HTHTETR"/>
</dbReference>
<dbReference type="PATRIC" id="fig|1096930.3.peg.4619"/>
<dbReference type="SUPFAM" id="SSF46689">
    <property type="entry name" value="Homeodomain-like"/>
    <property type="match status" value="1"/>
</dbReference>
<evidence type="ECO:0000256" key="1">
    <source>
        <dbReference type="ARBA" id="ARBA00023015"/>
    </source>
</evidence>
<comment type="caution">
    <text evidence="7">The sequence shown here is derived from an EMBL/GenBank/DDBJ whole genome shotgun (WGS) entry which is preliminary data.</text>
</comment>